<feature type="compositionally biased region" description="Acidic residues" evidence="1">
    <location>
        <begin position="60"/>
        <end position="77"/>
    </location>
</feature>
<evidence type="ECO:0000313" key="4">
    <source>
        <dbReference type="Proteomes" id="UP001595533"/>
    </source>
</evidence>
<name>A0ABV7J6Z7_9GAMM</name>
<gene>
    <name evidence="3" type="ORF">ACFODZ_01560</name>
</gene>
<protein>
    <submittedName>
        <fullName evidence="3">Uncharacterized protein</fullName>
    </submittedName>
</protein>
<evidence type="ECO:0000256" key="1">
    <source>
        <dbReference type="SAM" id="MobiDB-lite"/>
    </source>
</evidence>
<keyword evidence="4" id="KW-1185">Reference proteome</keyword>
<dbReference type="Proteomes" id="UP001595533">
    <property type="component" value="Unassembled WGS sequence"/>
</dbReference>
<evidence type="ECO:0000256" key="2">
    <source>
        <dbReference type="SAM" id="SignalP"/>
    </source>
</evidence>
<dbReference type="RefSeq" id="WP_077409582.1">
    <property type="nucleotide sequence ID" value="NZ_JBHRTS010000001.1"/>
</dbReference>
<proteinExistence type="predicted"/>
<dbReference type="EMBL" id="JBHRTS010000001">
    <property type="protein sequence ID" value="MFC3192917.1"/>
    <property type="molecule type" value="Genomic_DNA"/>
</dbReference>
<sequence length="105" mass="11442">MKQAFIIIICLTLAGISHAGDVSCQVDVLKPKMNATSLQDEVSKPAQITVAEARLRLQAEVEEEPPESSQSENDEIPAETAKKESGLGNMFDILIPAKLRNPVRQ</sequence>
<feature type="region of interest" description="Disordered" evidence="1">
    <location>
        <begin position="57"/>
        <end position="87"/>
    </location>
</feature>
<organism evidence="3 4">
    <name type="scientific">Marinicella sediminis</name>
    <dbReference type="NCBI Taxonomy" id="1792834"/>
    <lineage>
        <taxon>Bacteria</taxon>
        <taxon>Pseudomonadati</taxon>
        <taxon>Pseudomonadota</taxon>
        <taxon>Gammaproteobacteria</taxon>
        <taxon>Lysobacterales</taxon>
        <taxon>Marinicellaceae</taxon>
        <taxon>Marinicella</taxon>
    </lineage>
</organism>
<accession>A0ABV7J6Z7</accession>
<feature type="chain" id="PRO_5046870421" evidence="2">
    <location>
        <begin position="20"/>
        <end position="105"/>
    </location>
</feature>
<reference evidence="4" key="1">
    <citation type="journal article" date="2019" name="Int. J. Syst. Evol. Microbiol.">
        <title>The Global Catalogue of Microorganisms (GCM) 10K type strain sequencing project: providing services to taxonomists for standard genome sequencing and annotation.</title>
        <authorList>
            <consortium name="The Broad Institute Genomics Platform"/>
            <consortium name="The Broad Institute Genome Sequencing Center for Infectious Disease"/>
            <person name="Wu L."/>
            <person name="Ma J."/>
        </authorList>
    </citation>
    <scope>NUCLEOTIDE SEQUENCE [LARGE SCALE GENOMIC DNA]</scope>
    <source>
        <strain evidence="4">KCTC 42953</strain>
    </source>
</reference>
<comment type="caution">
    <text evidence="3">The sequence shown here is derived from an EMBL/GenBank/DDBJ whole genome shotgun (WGS) entry which is preliminary data.</text>
</comment>
<evidence type="ECO:0000313" key="3">
    <source>
        <dbReference type="EMBL" id="MFC3192917.1"/>
    </source>
</evidence>
<feature type="signal peptide" evidence="2">
    <location>
        <begin position="1"/>
        <end position="19"/>
    </location>
</feature>
<keyword evidence="2" id="KW-0732">Signal</keyword>